<keyword evidence="8" id="KW-0067">ATP-binding</keyword>
<dbReference type="InterPro" id="IPR003442">
    <property type="entry name" value="T6A_TsaE"/>
</dbReference>
<keyword evidence="7" id="KW-0547">Nucleotide-binding</keyword>
<reference evidence="11" key="1">
    <citation type="submission" date="2022-12" db="EMBL/GenBank/DDBJ databases">
        <authorList>
            <person name="Webb A."/>
        </authorList>
    </citation>
    <scope>NUCLEOTIDE SEQUENCE</scope>
    <source>
        <strain evidence="11">Hp1</strain>
    </source>
</reference>
<evidence type="ECO:0000256" key="5">
    <source>
        <dbReference type="ARBA" id="ARBA00022694"/>
    </source>
</evidence>
<dbReference type="Proteomes" id="UP001162031">
    <property type="component" value="Unassembled WGS sequence"/>
</dbReference>
<evidence type="ECO:0000256" key="1">
    <source>
        <dbReference type="ARBA" id="ARBA00004496"/>
    </source>
</evidence>
<gene>
    <name evidence="11" type="ORF">HBR001_LOCUS1068</name>
</gene>
<evidence type="ECO:0000256" key="3">
    <source>
        <dbReference type="ARBA" id="ARBA00019010"/>
    </source>
</evidence>
<organism evidence="11 12">
    <name type="scientific">Hyaloperonospora brassicae</name>
    <name type="common">Brassica downy mildew</name>
    <name type="synonym">Peronospora brassicae</name>
    <dbReference type="NCBI Taxonomy" id="162125"/>
    <lineage>
        <taxon>Eukaryota</taxon>
        <taxon>Sar</taxon>
        <taxon>Stramenopiles</taxon>
        <taxon>Oomycota</taxon>
        <taxon>Peronosporomycetes</taxon>
        <taxon>Peronosporales</taxon>
        <taxon>Peronosporaceae</taxon>
        <taxon>Hyaloperonospora</taxon>
    </lineage>
</organism>
<evidence type="ECO:0000256" key="9">
    <source>
        <dbReference type="ARBA" id="ARBA00022842"/>
    </source>
</evidence>
<dbReference type="PANTHER" id="PTHR33540:SF2">
    <property type="entry name" value="TRNA THREONYLCARBAMOYLADENOSINE BIOSYNTHESIS PROTEIN TSAE"/>
    <property type="match status" value="1"/>
</dbReference>
<keyword evidence="12" id="KW-1185">Reference proteome</keyword>
<proteinExistence type="inferred from homology"/>
<evidence type="ECO:0000313" key="11">
    <source>
        <dbReference type="EMBL" id="CAI5713547.1"/>
    </source>
</evidence>
<sequence>METLGERLAQGRQPGDVLFLQGDLGCGKTCLARGFVRAHTQLTQLAVPSPTYLLVNTYDDAPDTAAVYHVDLYRLSTVTEQDAAALGLAAAFERGITLVEWPERLDETSAPRERLEIRMSYVEGEFETRHVELRPVGQRWTSRFAENTKDQ</sequence>
<dbReference type="GO" id="GO:0046872">
    <property type="term" value="F:metal ion binding"/>
    <property type="evidence" value="ECO:0007669"/>
    <property type="project" value="UniProtKB-KW"/>
</dbReference>
<comment type="similarity">
    <text evidence="2">Belongs to the TsaE family.</text>
</comment>
<keyword evidence="9" id="KW-0460">Magnesium</keyword>
<dbReference type="GO" id="GO:0002949">
    <property type="term" value="P:tRNA threonylcarbamoyladenosine modification"/>
    <property type="evidence" value="ECO:0007669"/>
    <property type="project" value="InterPro"/>
</dbReference>
<evidence type="ECO:0000256" key="8">
    <source>
        <dbReference type="ARBA" id="ARBA00022840"/>
    </source>
</evidence>
<keyword evidence="5" id="KW-0819">tRNA processing</keyword>
<comment type="caution">
    <text evidence="11">The sequence shown here is derived from an EMBL/GenBank/DDBJ whole genome shotgun (WGS) entry which is preliminary data.</text>
</comment>
<evidence type="ECO:0000256" key="6">
    <source>
        <dbReference type="ARBA" id="ARBA00022723"/>
    </source>
</evidence>
<dbReference type="SUPFAM" id="SSF52540">
    <property type="entry name" value="P-loop containing nucleoside triphosphate hydrolases"/>
    <property type="match status" value="1"/>
</dbReference>
<dbReference type="InterPro" id="IPR027417">
    <property type="entry name" value="P-loop_NTPase"/>
</dbReference>
<evidence type="ECO:0000256" key="10">
    <source>
        <dbReference type="ARBA" id="ARBA00032441"/>
    </source>
</evidence>
<accession>A0AAV0T5L4</accession>
<name>A0AAV0T5L4_HYABA</name>
<keyword evidence="4" id="KW-0963">Cytoplasm</keyword>
<dbReference type="GO" id="GO:0005737">
    <property type="term" value="C:cytoplasm"/>
    <property type="evidence" value="ECO:0007669"/>
    <property type="project" value="UniProtKB-SubCell"/>
</dbReference>
<dbReference type="Pfam" id="PF02367">
    <property type="entry name" value="TsaE"/>
    <property type="match status" value="1"/>
</dbReference>
<evidence type="ECO:0000256" key="4">
    <source>
        <dbReference type="ARBA" id="ARBA00022490"/>
    </source>
</evidence>
<dbReference type="NCBIfam" id="TIGR00150">
    <property type="entry name" value="T6A_YjeE"/>
    <property type="match status" value="1"/>
</dbReference>
<dbReference type="PANTHER" id="PTHR33540">
    <property type="entry name" value="TRNA THREONYLCARBAMOYLADENOSINE BIOSYNTHESIS PROTEIN TSAE"/>
    <property type="match status" value="1"/>
</dbReference>
<evidence type="ECO:0000256" key="7">
    <source>
        <dbReference type="ARBA" id="ARBA00022741"/>
    </source>
</evidence>
<comment type="subcellular location">
    <subcellularLocation>
        <location evidence="1">Cytoplasm</location>
    </subcellularLocation>
</comment>
<evidence type="ECO:0000256" key="2">
    <source>
        <dbReference type="ARBA" id="ARBA00007599"/>
    </source>
</evidence>
<dbReference type="GO" id="GO:0005524">
    <property type="term" value="F:ATP binding"/>
    <property type="evidence" value="ECO:0007669"/>
    <property type="project" value="UniProtKB-KW"/>
</dbReference>
<dbReference type="EMBL" id="CANTFL010000090">
    <property type="protein sequence ID" value="CAI5713547.1"/>
    <property type="molecule type" value="Genomic_DNA"/>
</dbReference>
<evidence type="ECO:0000313" key="12">
    <source>
        <dbReference type="Proteomes" id="UP001162031"/>
    </source>
</evidence>
<dbReference type="Gene3D" id="3.40.50.300">
    <property type="entry name" value="P-loop containing nucleotide triphosphate hydrolases"/>
    <property type="match status" value="1"/>
</dbReference>
<protein>
    <recommendedName>
        <fullName evidence="3">tRNA threonylcarbamoyladenosine biosynthesis protein TsaE</fullName>
    </recommendedName>
    <alternativeName>
        <fullName evidence="10">t(6)A37 threonylcarbamoyladenosine biosynthesis protein TsaE</fullName>
    </alternativeName>
</protein>
<dbReference type="AlphaFoldDB" id="A0AAV0T5L4"/>
<keyword evidence="6" id="KW-0479">Metal-binding</keyword>